<dbReference type="InterPro" id="IPR039420">
    <property type="entry name" value="WalR-like"/>
</dbReference>
<name>A0ABW3ZNQ1_9RHOB</name>
<keyword evidence="4 7" id="KW-0238">DNA-binding</keyword>
<dbReference type="CDD" id="cd00383">
    <property type="entry name" value="trans_reg_C"/>
    <property type="match status" value="1"/>
</dbReference>
<dbReference type="Proteomes" id="UP001597135">
    <property type="component" value="Unassembled WGS sequence"/>
</dbReference>
<reference evidence="11" key="1">
    <citation type="journal article" date="2019" name="Int. J. Syst. Evol. Microbiol.">
        <title>The Global Catalogue of Microorganisms (GCM) 10K type strain sequencing project: providing services to taxonomists for standard genome sequencing and annotation.</title>
        <authorList>
            <consortium name="The Broad Institute Genomics Platform"/>
            <consortium name="The Broad Institute Genome Sequencing Center for Infectious Disease"/>
            <person name="Wu L."/>
            <person name="Ma J."/>
        </authorList>
    </citation>
    <scope>NUCLEOTIDE SEQUENCE [LARGE SCALE GENOMIC DNA]</scope>
    <source>
        <strain evidence="11">CCUG 62953</strain>
    </source>
</reference>
<keyword evidence="3" id="KW-0805">Transcription regulation</keyword>
<keyword evidence="2" id="KW-0902">Two-component regulatory system</keyword>
<dbReference type="Pfam" id="PF00072">
    <property type="entry name" value="Response_reg"/>
    <property type="match status" value="1"/>
</dbReference>
<evidence type="ECO:0000256" key="2">
    <source>
        <dbReference type="ARBA" id="ARBA00023012"/>
    </source>
</evidence>
<protein>
    <submittedName>
        <fullName evidence="10">Response regulator</fullName>
    </submittedName>
</protein>
<dbReference type="Gene3D" id="1.10.10.10">
    <property type="entry name" value="Winged helix-like DNA-binding domain superfamily/Winged helix DNA-binding domain"/>
    <property type="match status" value="1"/>
</dbReference>
<evidence type="ECO:0000259" key="8">
    <source>
        <dbReference type="PROSITE" id="PS50110"/>
    </source>
</evidence>
<dbReference type="RefSeq" id="WP_386806323.1">
    <property type="nucleotide sequence ID" value="NZ_JBHTMU010000068.1"/>
</dbReference>
<feature type="DNA-binding region" description="OmpR/PhoB-type" evidence="7">
    <location>
        <begin position="62"/>
        <end position="154"/>
    </location>
</feature>
<evidence type="ECO:0000256" key="5">
    <source>
        <dbReference type="ARBA" id="ARBA00023163"/>
    </source>
</evidence>
<keyword evidence="1" id="KW-0597">Phosphoprotein</keyword>
<sequence>MRVLRRRRDGPPIILLTARSVTAERVAGVDAGADDYLTKSFEMDELEARLRVTARRTDLEFTESETLGPMVFDRAGRLLLRDGERLDLARKEIASLECLLERRGRLASKLRRISHFYGTGSSAGESAIEPHVSRLKPFGIRIKTARRLGYMLDVDAR</sequence>
<evidence type="ECO:0000256" key="6">
    <source>
        <dbReference type="PROSITE-ProRule" id="PRU00169"/>
    </source>
</evidence>
<dbReference type="PROSITE" id="PS51755">
    <property type="entry name" value="OMPR_PHOB"/>
    <property type="match status" value="1"/>
</dbReference>
<dbReference type="Gene3D" id="3.40.50.2300">
    <property type="match status" value="1"/>
</dbReference>
<evidence type="ECO:0000256" key="3">
    <source>
        <dbReference type="ARBA" id="ARBA00023015"/>
    </source>
</evidence>
<dbReference type="PANTHER" id="PTHR48111">
    <property type="entry name" value="REGULATOR OF RPOS"/>
    <property type="match status" value="1"/>
</dbReference>
<dbReference type="InterPro" id="IPR036388">
    <property type="entry name" value="WH-like_DNA-bd_sf"/>
</dbReference>
<evidence type="ECO:0000259" key="9">
    <source>
        <dbReference type="PROSITE" id="PS51755"/>
    </source>
</evidence>
<dbReference type="InterPro" id="IPR011006">
    <property type="entry name" value="CheY-like_superfamily"/>
</dbReference>
<evidence type="ECO:0000256" key="1">
    <source>
        <dbReference type="ARBA" id="ARBA00022553"/>
    </source>
</evidence>
<evidence type="ECO:0000313" key="10">
    <source>
        <dbReference type="EMBL" id="MFD1344745.1"/>
    </source>
</evidence>
<accession>A0ABW3ZNQ1</accession>
<dbReference type="InterPro" id="IPR001789">
    <property type="entry name" value="Sig_transdc_resp-reg_receiver"/>
</dbReference>
<dbReference type="InterPro" id="IPR016032">
    <property type="entry name" value="Sig_transdc_resp-reg_C-effctor"/>
</dbReference>
<dbReference type="PANTHER" id="PTHR48111:SF1">
    <property type="entry name" value="TWO-COMPONENT RESPONSE REGULATOR ORR33"/>
    <property type="match status" value="1"/>
</dbReference>
<organism evidence="10 11">
    <name type="scientific">Litorisediminicola beolgyonensis</name>
    <dbReference type="NCBI Taxonomy" id="1173614"/>
    <lineage>
        <taxon>Bacteria</taxon>
        <taxon>Pseudomonadati</taxon>
        <taxon>Pseudomonadota</taxon>
        <taxon>Alphaproteobacteria</taxon>
        <taxon>Rhodobacterales</taxon>
        <taxon>Paracoccaceae</taxon>
        <taxon>Litorisediminicola</taxon>
    </lineage>
</organism>
<gene>
    <name evidence="10" type="ORF">ACFQ4E_20115</name>
</gene>
<evidence type="ECO:0000256" key="7">
    <source>
        <dbReference type="PROSITE-ProRule" id="PRU01091"/>
    </source>
</evidence>
<dbReference type="SUPFAM" id="SSF46894">
    <property type="entry name" value="C-terminal effector domain of the bipartite response regulators"/>
    <property type="match status" value="1"/>
</dbReference>
<dbReference type="PROSITE" id="PS50110">
    <property type="entry name" value="RESPONSE_REGULATORY"/>
    <property type="match status" value="1"/>
</dbReference>
<keyword evidence="5" id="KW-0804">Transcription</keyword>
<feature type="domain" description="Response regulatory" evidence="8">
    <location>
        <begin position="1"/>
        <end position="54"/>
    </location>
</feature>
<comment type="caution">
    <text evidence="6">Lacks conserved residue(s) required for the propagation of feature annotation.</text>
</comment>
<dbReference type="SUPFAM" id="SSF52172">
    <property type="entry name" value="CheY-like"/>
    <property type="match status" value="1"/>
</dbReference>
<keyword evidence="11" id="KW-1185">Reference proteome</keyword>
<proteinExistence type="predicted"/>
<feature type="domain" description="OmpR/PhoB-type" evidence="9">
    <location>
        <begin position="62"/>
        <end position="154"/>
    </location>
</feature>
<dbReference type="EMBL" id="JBHTMU010000068">
    <property type="protein sequence ID" value="MFD1344745.1"/>
    <property type="molecule type" value="Genomic_DNA"/>
</dbReference>
<dbReference type="SMART" id="SM00862">
    <property type="entry name" value="Trans_reg_C"/>
    <property type="match status" value="1"/>
</dbReference>
<evidence type="ECO:0000256" key="4">
    <source>
        <dbReference type="ARBA" id="ARBA00023125"/>
    </source>
</evidence>
<comment type="caution">
    <text evidence="10">The sequence shown here is derived from an EMBL/GenBank/DDBJ whole genome shotgun (WGS) entry which is preliminary data.</text>
</comment>
<dbReference type="InterPro" id="IPR001867">
    <property type="entry name" value="OmpR/PhoB-type_DNA-bd"/>
</dbReference>
<evidence type="ECO:0000313" key="11">
    <source>
        <dbReference type="Proteomes" id="UP001597135"/>
    </source>
</evidence>